<name>A0A3B1CSP7_9ZZZZ</name>
<organism evidence="1">
    <name type="scientific">hydrothermal vent metagenome</name>
    <dbReference type="NCBI Taxonomy" id="652676"/>
    <lineage>
        <taxon>unclassified sequences</taxon>
        <taxon>metagenomes</taxon>
        <taxon>ecological metagenomes</taxon>
    </lineage>
</organism>
<dbReference type="InterPro" id="IPR027417">
    <property type="entry name" value="P-loop_NTPase"/>
</dbReference>
<evidence type="ECO:0008006" key="2">
    <source>
        <dbReference type="Google" id="ProtNLM"/>
    </source>
</evidence>
<evidence type="ECO:0000313" key="1">
    <source>
        <dbReference type="EMBL" id="VAX26934.1"/>
    </source>
</evidence>
<reference evidence="1" key="1">
    <citation type="submission" date="2018-06" db="EMBL/GenBank/DDBJ databases">
        <authorList>
            <person name="Zhirakovskaya E."/>
        </authorList>
    </citation>
    <scope>NUCLEOTIDE SEQUENCE</scope>
</reference>
<gene>
    <name evidence="1" type="ORF">MNBD_NITROSPIRAE02-813</name>
</gene>
<dbReference type="EMBL" id="UOGH01000015">
    <property type="protein sequence ID" value="VAX26934.1"/>
    <property type="molecule type" value="Genomic_DNA"/>
</dbReference>
<dbReference type="SUPFAM" id="SSF52540">
    <property type="entry name" value="P-loop containing nucleoside triphosphate hydrolases"/>
    <property type="match status" value="1"/>
</dbReference>
<feature type="non-terminal residue" evidence="1">
    <location>
        <position position="1"/>
    </location>
</feature>
<proteinExistence type="predicted"/>
<protein>
    <recommendedName>
        <fullName evidence="2">ATPase domain-containing protein</fullName>
    </recommendedName>
</protein>
<dbReference type="AlphaFoldDB" id="A0A3B1CSP7"/>
<sequence length="190" mass="22036">HHKEISYLFVGSRRRILKDMFSKKRPFYKSAFSYALKEIPPDEFIKCIAARFKESGKSCPSEITEGIYEKVRGYPYYVQKLSSIVWDLTTTQCDPEILQQAYRILLETEGIDFEGVWSSLTLTNKAVLRAIAKEPTASPYTREYLERYQLSLGGAQRAIKNLLNKDLIEKTEDGIYRVTDPVFGEWCRLL</sequence>
<dbReference type="PANTHER" id="PTHR34301">
    <property type="entry name" value="DNA-BINDING PROTEIN-RELATED"/>
    <property type="match status" value="1"/>
</dbReference>
<accession>A0A3B1CSP7</accession>
<dbReference type="PANTHER" id="PTHR34301:SF8">
    <property type="entry name" value="ATPASE DOMAIN-CONTAINING PROTEIN"/>
    <property type="match status" value="1"/>
</dbReference>